<reference evidence="2 3" key="1">
    <citation type="submission" date="2017-01" db="EMBL/GenBank/DDBJ databases">
        <title>Bacillus cereus isolates.</title>
        <authorList>
            <person name="Beno S.M."/>
        </authorList>
    </citation>
    <scope>NUCLEOTIDE SEQUENCE [LARGE SCALE GENOMIC DNA]</scope>
    <source>
        <strain evidence="2 3">FSL K6-1030</strain>
    </source>
</reference>
<dbReference type="EMBL" id="MUAU01000047">
    <property type="protein sequence ID" value="OOR74121.1"/>
    <property type="molecule type" value="Genomic_DNA"/>
</dbReference>
<dbReference type="InterPro" id="IPR054520">
    <property type="entry name" value="M_Eco57I_C"/>
</dbReference>
<proteinExistence type="predicted"/>
<organism evidence="2 3">
    <name type="scientific">Bacillus cereus</name>
    <dbReference type="NCBI Taxonomy" id="1396"/>
    <lineage>
        <taxon>Bacteria</taxon>
        <taxon>Bacillati</taxon>
        <taxon>Bacillota</taxon>
        <taxon>Bacilli</taxon>
        <taxon>Bacillales</taxon>
        <taxon>Bacillaceae</taxon>
        <taxon>Bacillus</taxon>
        <taxon>Bacillus cereus group</taxon>
    </lineage>
</organism>
<feature type="domain" description="Type II methyltransferase M.Eco57I C-terminal" evidence="1">
    <location>
        <begin position="2"/>
        <end position="104"/>
    </location>
</feature>
<sequence length="133" mass="15463">MLPRIMVNEAAVYTTDIAYNIRLDENFDAPSVAFCFYNSLTMTLCEFQGRFYGGGVGELVPSEFKSLSMPYKKVSRNDFELLDTMFRRNCSFEDIVDFVDKIVLNELSSQDVAKLKSIRNKYLLRRLKTKRNE</sequence>
<comment type="caution">
    <text evidence="2">The sequence shown here is derived from an EMBL/GenBank/DDBJ whole genome shotgun (WGS) entry which is preliminary data.</text>
</comment>
<gene>
    <name evidence="2" type="ORF">BLX06_15745</name>
</gene>
<evidence type="ECO:0000313" key="2">
    <source>
        <dbReference type="EMBL" id="OOR74121.1"/>
    </source>
</evidence>
<evidence type="ECO:0000313" key="3">
    <source>
        <dbReference type="Proteomes" id="UP000190641"/>
    </source>
</evidence>
<dbReference type="Proteomes" id="UP000190641">
    <property type="component" value="Unassembled WGS sequence"/>
</dbReference>
<protein>
    <recommendedName>
        <fullName evidence="1">Type II methyltransferase M.Eco57I C-terminal domain-containing protein</fullName>
    </recommendedName>
</protein>
<name>A0A9X6B827_BACCE</name>
<dbReference type="Pfam" id="PF22837">
    <property type="entry name" value="M_Eco57I_C"/>
    <property type="match status" value="1"/>
</dbReference>
<accession>A0A9X6B827</accession>
<dbReference type="AlphaFoldDB" id="A0A9X6B827"/>
<evidence type="ECO:0000259" key="1">
    <source>
        <dbReference type="Pfam" id="PF22837"/>
    </source>
</evidence>